<evidence type="ECO:0000313" key="1">
    <source>
        <dbReference type="EMBL" id="VEN43265.1"/>
    </source>
</evidence>
<protein>
    <submittedName>
        <fullName evidence="1">Uncharacterized protein</fullName>
    </submittedName>
</protein>
<reference evidence="1 2" key="1">
    <citation type="submission" date="2019-01" db="EMBL/GenBank/DDBJ databases">
        <authorList>
            <person name="Sayadi A."/>
        </authorList>
    </citation>
    <scope>NUCLEOTIDE SEQUENCE [LARGE SCALE GENOMIC DNA]</scope>
</reference>
<organism evidence="1 2">
    <name type="scientific">Callosobruchus maculatus</name>
    <name type="common">Southern cowpea weevil</name>
    <name type="synonym">Pulse bruchid</name>
    <dbReference type="NCBI Taxonomy" id="64391"/>
    <lineage>
        <taxon>Eukaryota</taxon>
        <taxon>Metazoa</taxon>
        <taxon>Ecdysozoa</taxon>
        <taxon>Arthropoda</taxon>
        <taxon>Hexapoda</taxon>
        <taxon>Insecta</taxon>
        <taxon>Pterygota</taxon>
        <taxon>Neoptera</taxon>
        <taxon>Endopterygota</taxon>
        <taxon>Coleoptera</taxon>
        <taxon>Polyphaga</taxon>
        <taxon>Cucujiformia</taxon>
        <taxon>Chrysomeloidea</taxon>
        <taxon>Chrysomelidae</taxon>
        <taxon>Bruchinae</taxon>
        <taxon>Bruchini</taxon>
        <taxon>Callosobruchus</taxon>
    </lineage>
</organism>
<proteinExistence type="predicted"/>
<dbReference type="EMBL" id="CAACVG010007021">
    <property type="protein sequence ID" value="VEN43265.1"/>
    <property type="molecule type" value="Genomic_DNA"/>
</dbReference>
<name>A0A653C5Y4_CALMS</name>
<accession>A0A653C5Y4</accession>
<evidence type="ECO:0000313" key="2">
    <source>
        <dbReference type="Proteomes" id="UP000410492"/>
    </source>
</evidence>
<keyword evidence="2" id="KW-1185">Reference proteome</keyword>
<dbReference type="Proteomes" id="UP000410492">
    <property type="component" value="Unassembled WGS sequence"/>
</dbReference>
<sequence>MTCNNIKKLYLEHMGTSKIRDNLERRVHANFSNIIRFTYNVI</sequence>
<dbReference type="AlphaFoldDB" id="A0A653C5Y4"/>
<gene>
    <name evidence="1" type="ORF">CALMAC_LOCUS6456</name>
</gene>